<evidence type="ECO:0000313" key="1">
    <source>
        <dbReference type="EMBL" id="MEI5994801.1"/>
    </source>
</evidence>
<sequence>MNWSDVFIDIQKWMDASNIIRVQHPITTDEYWDWLVQTLGYLGNKYDNHPVVLGFLTVLIGVQEENYKQLAGR</sequence>
<name>A0A242CHC5_9ENTE</name>
<dbReference type="Proteomes" id="UP000195139">
    <property type="component" value="Unassembled WGS sequence"/>
</dbReference>
<comment type="caution">
    <text evidence="2">The sequence shown here is derived from an EMBL/GenBank/DDBJ whole genome shotgun (WGS) entry which is preliminary data.</text>
</comment>
<dbReference type="AlphaFoldDB" id="A0A242CHC5"/>
<evidence type="ECO:0000313" key="2">
    <source>
        <dbReference type="EMBL" id="OTO09611.1"/>
    </source>
</evidence>
<gene>
    <name evidence="2" type="ORF">A5880_000290</name>
    <name evidence="1" type="ORF">A5880_002387</name>
</gene>
<keyword evidence="3" id="KW-1185">Reference proteome</keyword>
<organism evidence="2">
    <name type="scientific">Candidatus Enterococcus mansonii</name>
    <dbReference type="NCBI Taxonomy" id="1834181"/>
    <lineage>
        <taxon>Bacteria</taxon>
        <taxon>Bacillati</taxon>
        <taxon>Bacillota</taxon>
        <taxon>Bacilli</taxon>
        <taxon>Lactobacillales</taxon>
        <taxon>Enterococcaceae</taxon>
        <taxon>Enterococcus</taxon>
    </lineage>
</organism>
<dbReference type="EMBL" id="NGLE01000001">
    <property type="protein sequence ID" value="OTO09611.1"/>
    <property type="molecule type" value="Genomic_DNA"/>
</dbReference>
<proteinExistence type="predicted"/>
<protein>
    <submittedName>
        <fullName evidence="2">Uncharacterized protein</fullName>
    </submittedName>
</protein>
<reference evidence="1 3" key="2">
    <citation type="submission" date="2018-07" db="EMBL/GenBank/DDBJ databases">
        <title>The Genome Sequence of Enterococcus sp. DIV0659b.</title>
        <authorList>
            <consortium name="The Broad Institute Genomics Platform"/>
            <consortium name="The Broad Institute Genomic Center for Infectious Diseases"/>
            <person name="Earl A."/>
            <person name="Manson A."/>
            <person name="Schwartman J."/>
            <person name="Gilmore M."/>
            <person name="Abouelleil A."/>
            <person name="Cao P."/>
            <person name="Chapman S."/>
            <person name="Cusick C."/>
            <person name="Shea T."/>
            <person name="Young S."/>
            <person name="Neafsey D."/>
            <person name="Nusbaum C."/>
            <person name="Birren B."/>
        </authorList>
    </citation>
    <scope>NUCLEOTIDE SEQUENCE [LARGE SCALE GENOMIC DNA]</scope>
    <source>
        <strain evidence="1 3">4G2_DIV0659</strain>
    </source>
</reference>
<dbReference type="RefSeq" id="WP_086329250.1">
    <property type="nucleotide sequence ID" value="NZ_NGLE02000001.1"/>
</dbReference>
<accession>A0A242CHC5</accession>
<dbReference type="STRING" id="1834181.A5880_000290"/>
<evidence type="ECO:0000313" key="3">
    <source>
        <dbReference type="Proteomes" id="UP000195139"/>
    </source>
</evidence>
<dbReference type="EMBL" id="NGLE02000001">
    <property type="protein sequence ID" value="MEI5994801.1"/>
    <property type="molecule type" value="Genomic_DNA"/>
</dbReference>
<dbReference type="OrthoDB" id="2305864at2"/>
<reference evidence="2" key="1">
    <citation type="submission" date="2017-05" db="EMBL/GenBank/DDBJ databases">
        <title>The Genome Sequence of Enterococcus sp. 4G2_DIV0659.</title>
        <authorList>
            <consortium name="The Broad Institute Genomics Platform"/>
            <consortium name="The Broad Institute Genomic Center for Infectious Diseases"/>
            <person name="Earl A."/>
            <person name="Manson A."/>
            <person name="Schwartman J."/>
            <person name="Gilmore M."/>
            <person name="Abouelleil A."/>
            <person name="Cao P."/>
            <person name="Chapman S."/>
            <person name="Cusick C."/>
            <person name="Shea T."/>
            <person name="Young S."/>
            <person name="Neafsey D."/>
            <person name="Nusbaum C."/>
            <person name="Birren B."/>
        </authorList>
    </citation>
    <scope>NUCLEOTIDE SEQUENCE [LARGE SCALE GENOMIC DNA]</scope>
    <source>
        <strain evidence="2">4G2_DIV0659</strain>
    </source>
</reference>